<dbReference type="AlphaFoldDB" id="A0A022WES3"/>
<dbReference type="EMBL" id="KK207709">
    <property type="protein sequence ID" value="EZF56814.1"/>
    <property type="molecule type" value="Genomic_DNA"/>
</dbReference>
<dbReference type="Proteomes" id="UP000023758">
    <property type="component" value="Unassembled WGS sequence"/>
</dbReference>
<accession>A0A022WES3</accession>
<name>A0A022WES3_TRIRU</name>
<protein>
    <submittedName>
        <fullName evidence="2">Uncharacterized protein</fullName>
    </submittedName>
</protein>
<gene>
    <name evidence="2" type="ORF">H103_00899</name>
</gene>
<evidence type="ECO:0000256" key="1">
    <source>
        <dbReference type="SAM" id="MobiDB-lite"/>
    </source>
</evidence>
<sequence length="346" mass="38850">MPQFCFSSNTLLHEGRNTPELIAGHRVAEIFTLLVICHFPSVKTTMGSITKSEPSGRLLRGQGPPPTPTPTPQKLFNIVRQKILDAYEFQDLSFQNISDATGELVITSLSEDQDVENACPRLVFLYKSLLWLVFNNYDSINYNSYTQTLDIRVMPTFIHDAHQSWLVMEMSRMVSTGFVTQAEFDSVSFLVGTTFRGFQGRYANSSKEPDTCLLPSSQHFPSIVIETGWAESWPKLSRDKDLWLQGGCPEVLLVFLIKWSNITSDRVKGIIEVHQRDSGGTKLLQTEDIFPRPATSSTQSIPISRQQFLGSNLQAGGNTTQIYELSIDRFREKAEGFIRGKGLTPA</sequence>
<feature type="region of interest" description="Disordered" evidence="1">
    <location>
        <begin position="47"/>
        <end position="71"/>
    </location>
</feature>
<proteinExistence type="predicted"/>
<organism evidence="2">
    <name type="scientific">Trichophyton rubrum CBS 288.86</name>
    <dbReference type="NCBI Taxonomy" id="1215330"/>
    <lineage>
        <taxon>Eukaryota</taxon>
        <taxon>Fungi</taxon>
        <taxon>Dikarya</taxon>
        <taxon>Ascomycota</taxon>
        <taxon>Pezizomycotina</taxon>
        <taxon>Eurotiomycetes</taxon>
        <taxon>Eurotiomycetidae</taxon>
        <taxon>Onygenales</taxon>
        <taxon>Arthrodermataceae</taxon>
        <taxon>Trichophyton</taxon>
    </lineage>
</organism>
<reference evidence="2" key="1">
    <citation type="submission" date="2014-02" db="EMBL/GenBank/DDBJ databases">
        <title>The Genome Sequence of Trichophyton rubrum (morphotype fischeri) CBS 288.86.</title>
        <authorList>
            <consortium name="The Broad Institute Genomics Platform"/>
            <person name="Cuomo C.A."/>
            <person name="White T.C."/>
            <person name="Graser Y."/>
            <person name="Martinez-Rossi N."/>
            <person name="Heitman J."/>
            <person name="Young S.K."/>
            <person name="Zeng Q."/>
            <person name="Gargeya S."/>
            <person name="Abouelleil A."/>
            <person name="Alvarado L."/>
            <person name="Chapman S.B."/>
            <person name="Gainer-Dewar J."/>
            <person name="Goldberg J."/>
            <person name="Griggs A."/>
            <person name="Gujja S."/>
            <person name="Hansen M."/>
            <person name="Howarth C."/>
            <person name="Imamovic A."/>
            <person name="Larimer J."/>
            <person name="Martinez D."/>
            <person name="Murphy C."/>
            <person name="Pearson M.D."/>
            <person name="Persinoti G."/>
            <person name="Poon T."/>
            <person name="Priest M."/>
            <person name="Roberts A.D."/>
            <person name="Saif S."/>
            <person name="Shea T.D."/>
            <person name="Sykes S.N."/>
            <person name="Wortman J."/>
            <person name="Nusbaum C."/>
            <person name="Birren B."/>
        </authorList>
    </citation>
    <scope>NUCLEOTIDE SEQUENCE [LARGE SCALE GENOMIC DNA]</scope>
    <source>
        <strain evidence="2">CBS 288.86</strain>
    </source>
</reference>
<dbReference type="OrthoDB" id="76567at2759"/>
<dbReference type="HOGENOM" id="CLU_062454_1_0_1"/>
<evidence type="ECO:0000313" key="2">
    <source>
        <dbReference type="EMBL" id="EZF56814.1"/>
    </source>
</evidence>